<organism evidence="1 2">
    <name type="scientific">Zea mays</name>
    <name type="common">Maize</name>
    <dbReference type="NCBI Taxonomy" id="4577"/>
    <lineage>
        <taxon>Eukaryota</taxon>
        <taxon>Viridiplantae</taxon>
        <taxon>Streptophyta</taxon>
        <taxon>Embryophyta</taxon>
        <taxon>Tracheophyta</taxon>
        <taxon>Spermatophyta</taxon>
        <taxon>Magnoliopsida</taxon>
        <taxon>Liliopsida</taxon>
        <taxon>Poales</taxon>
        <taxon>Poaceae</taxon>
        <taxon>PACMAD clade</taxon>
        <taxon>Panicoideae</taxon>
        <taxon>Andropogonodae</taxon>
        <taxon>Andropogoneae</taxon>
        <taxon>Tripsacinae</taxon>
        <taxon>Zea</taxon>
    </lineage>
</organism>
<reference evidence="1 2" key="1">
    <citation type="journal article" date="2018" name="Nat. Genet.">
        <title>Extensive intraspecific gene order and gene structural variations between Mo17 and other maize genomes.</title>
        <authorList>
            <person name="Sun S."/>
            <person name="Zhou Y."/>
            <person name="Chen J."/>
            <person name="Shi J."/>
            <person name="Zhao H."/>
            <person name="Zhao H."/>
            <person name="Song W."/>
            <person name="Zhang M."/>
            <person name="Cui Y."/>
            <person name="Dong X."/>
            <person name="Liu H."/>
            <person name="Ma X."/>
            <person name="Jiao Y."/>
            <person name="Wang B."/>
            <person name="Wei X."/>
            <person name="Stein J.C."/>
            <person name="Glaubitz J.C."/>
            <person name="Lu F."/>
            <person name="Yu G."/>
            <person name="Liang C."/>
            <person name="Fengler K."/>
            <person name="Li B."/>
            <person name="Rafalski A."/>
            <person name="Schnable P.S."/>
            <person name="Ware D.H."/>
            <person name="Buckler E.S."/>
            <person name="Lai J."/>
        </authorList>
    </citation>
    <scope>NUCLEOTIDE SEQUENCE [LARGE SCALE GENOMIC DNA]</scope>
    <source>
        <strain evidence="2">cv. Missouri 17</strain>
        <tissue evidence="1">Seedling</tissue>
    </source>
</reference>
<dbReference type="Proteomes" id="UP000251960">
    <property type="component" value="Chromosome 9"/>
</dbReference>
<evidence type="ECO:0000313" key="2">
    <source>
        <dbReference type="Proteomes" id="UP000251960"/>
    </source>
</evidence>
<comment type="caution">
    <text evidence="1">The sequence shown here is derived from an EMBL/GenBank/DDBJ whole genome shotgun (WGS) entry which is preliminary data.</text>
</comment>
<accession>A0A3L6DBG3</accession>
<dbReference type="AlphaFoldDB" id="A0A3L6DBG3"/>
<evidence type="ECO:0000313" key="1">
    <source>
        <dbReference type="EMBL" id="PWZ05940.1"/>
    </source>
</evidence>
<protein>
    <submittedName>
        <fullName evidence="1">Uncharacterized protein</fullName>
    </submittedName>
</protein>
<sequence>MLCEPTKVLLPPPALL</sequence>
<gene>
    <name evidence="1" type="ORF">Zm00014a_041818</name>
</gene>
<name>A0A3L6DBG3_MAIZE</name>
<proteinExistence type="predicted"/>
<dbReference type="EMBL" id="NCVQ01000010">
    <property type="protein sequence ID" value="PWZ05940.1"/>
    <property type="molecule type" value="Genomic_DNA"/>
</dbReference>